<feature type="signal peptide" evidence="1">
    <location>
        <begin position="1"/>
        <end position="26"/>
    </location>
</feature>
<feature type="chain" id="PRO_5002392394" evidence="1">
    <location>
        <begin position="27"/>
        <end position="739"/>
    </location>
</feature>
<dbReference type="GO" id="GO:0030246">
    <property type="term" value="F:carbohydrate binding"/>
    <property type="evidence" value="ECO:0007669"/>
    <property type="project" value="InterPro"/>
</dbReference>
<evidence type="ECO:0000313" key="2">
    <source>
        <dbReference type="EMBL" id="EIY97851.1"/>
    </source>
</evidence>
<accession>A0A0E2AS24</accession>
<gene>
    <name evidence="2" type="ORF">HMPREF1056_01673</name>
</gene>
<dbReference type="Proteomes" id="UP000003879">
    <property type="component" value="Unassembled WGS sequence"/>
</dbReference>
<evidence type="ECO:0000256" key="1">
    <source>
        <dbReference type="SAM" id="SignalP"/>
    </source>
</evidence>
<sequence length="739" mass="79332">MKMKSKLFGNGAKLALTLLAMCGMFASCYEKDEIDVPKVTDPTATTYQVAGIVTDAESNAVMDGVTVTNVTNSKSMTTAADGKYVLEAKVGETNVVTFAKSGYKTVTSSVFVTKQENGSIVAYTIDAKMEKGKETKPTKDVEYQIEGSVFDAESGEPVAIKTATMPGILTATIQNGNEFTMSNVGLGQHTIYITADGYKPATADVVISEVAGPEGEGIFIAKTSVTVAMQKKEVEVAPKYYLAGNIYNQDGGMVTKAEVTLNMSGYEVTTTASNGFYKFEIPADKVKGLTKATVTIRHNSYKIYVYTAFIAPVDNGQVSNTTVNVTLILKPDTEKPNDDDNVFIGGNVEIEVPTENAVEAAPEKAEGEKVPSKSAVEESINKVLEAAGSDIKITPAQAEQVVNTMEKYVANGTLTEIDKVAVLPIEKETTFKLESKVIDTNNDKEETVIDEIVLPANTIIIFTSGVASTLNISRTDEGKEGASVREYDGTPTGTIFVTPMEVKFTPAVVVAQGETPEVALATLYFNEKTNTWEAEENYATYQNGVFVGNVHHFSKFKFGFEEADSKATAEAALDSMKFDKACYTEGETAKVKMEINWKGGIKCEGGASVEEIIKKAHSTLTTTTIKMVSAALEEAIKDDNANVTPGAAFTDKKFTYELEVPAYTQLTGFDVTRNVIKTTYVLPFAVYNKATKAIEKKTAEVTISKISSVVVRTIEAIGHGHGHGHGDDLNAGGGIIISE</sequence>
<dbReference type="SUPFAM" id="SSF49452">
    <property type="entry name" value="Starch-binding domain-like"/>
    <property type="match status" value="1"/>
</dbReference>
<keyword evidence="1" id="KW-0732">Signal</keyword>
<dbReference type="HOGENOM" id="CLU_375394_0_0_10"/>
<dbReference type="PROSITE" id="PS51257">
    <property type="entry name" value="PROKAR_LIPOPROTEIN"/>
    <property type="match status" value="1"/>
</dbReference>
<proteinExistence type="predicted"/>
<comment type="caution">
    <text evidence="2">The sequence shown here is derived from an EMBL/GenBank/DDBJ whole genome shotgun (WGS) entry which is preliminary data.</text>
</comment>
<dbReference type="PATRIC" id="fig|997883.3.peg.1756"/>
<protein>
    <submittedName>
        <fullName evidence="2">Uncharacterized protein</fullName>
    </submittedName>
</protein>
<dbReference type="InterPro" id="IPR013784">
    <property type="entry name" value="Carb-bd-like_fold"/>
</dbReference>
<dbReference type="GeneID" id="60369942"/>
<dbReference type="SUPFAM" id="SSF49464">
    <property type="entry name" value="Carboxypeptidase regulatory domain-like"/>
    <property type="match status" value="2"/>
</dbReference>
<dbReference type="AlphaFoldDB" id="A0A0E2AS24"/>
<dbReference type="EMBL" id="AGXN01000009">
    <property type="protein sequence ID" value="EIY97851.1"/>
    <property type="molecule type" value="Genomic_DNA"/>
</dbReference>
<dbReference type="RefSeq" id="WP_005795055.1">
    <property type="nucleotide sequence ID" value="NZ_JH724215.1"/>
</dbReference>
<dbReference type="Pfam" id="PF13620">
    <property type="entry name" value="CarboxypepD_reg"/>
    <property type="match status" value="1"/>
</dbReference>
<name>A0A0E2AS24_BACFG</name>
<dbReference type="InterPro" id="IPR008969">
    <property type="entry name" value="CarboxyPept-like_regulatory"/>
</dbReference>
<dbReference type="Gene3D" id="2.60.40.1120">
    <property type="entry name" value="Carboxypeptidase-like, regulatory domain"/>
    <property type="match status" value="1"/>
</dbReference>
<organism evidence="2 3">
    <name type="scientific">Bacteroides fragilis CL07T12C05</name>
    <dbReference type="NCBI Taxonomy" id="997883"/>
    <lineage>
        <taxon>Bacteria</taxon>
        <taxon>Pseudomonadati</taxon>
        <taxon>Bacteroidota</taxon>
        <taxon>Bacteroidia</taxon>
        <taxon>Bacteroidales</taxon>
        <taxon>Bacteroidaceae</taxon>
        <taxon>Bacteroides</taxon>
    </lineage>
</organism>
<reference evidence="2 3" key="1">
    <citation type="submission" date="2012-02" db="EMBL/GenBank/DDBJ databases">
        <title>The Genome Sequence of Bacteroides fragilis CL07T12C05.</title>
        <authorList>
            <consortium name="The Broad Institute Genome Sequencing Platform"/>
            <person name="Earl A."/>
            <person name="Ward D."/>
            <person name="Feldgarden M."/>
            <person name="Gevers D."/>
            <person name="Zitomersky N.L."/>
            <person name="Coyne M.J."/>
            <person name="Comstock L.E."/>
            <person name="Young S.K."/>
            <person name="Zeng Q."/>
            <person name="Gargeya S."/>
            <person name="Fitzgerald M."/>
            <person name="Haas B."/>
            <person name="Abouelleil A."/>
            <person name="Alvarado L."/>
            <person name="Arachchi H.M."/>
            <person name="Berlin A."/>
            <person name="Chapman S.B."/>
            <person name="Gearin G."/>
            <person name="Goldberg J."/>
            <person name="Griggs A."/>
            <person name="Gujja S."/>
            <person name="Hansen M."/>
            <person name="Heiman D."/>
            <person name="Howarth C."/>
            <person name="Larimer J."/>
            <person name="Lui A."/>
            <person name="MacDonald P.J.P."/>
            <person name="McCowen C."/>
            <person name="Montmayeur A."/>
            <person name="Murphy C."/>
            <person name="Neiman D."/>
            <person name="Pearson M."/>
            <person name="Priest M."/>
            <person name="Roberts A."/>
            <person name="Saif S."/>
            <person name="Shea T."/>
            <person name="Sisk P."/>
            <person name="Stolte C."/>
            <person name="Sykes S."/>
            <person name="Wortman J."/>
            <person name="Nusbaum C."/>
            <person name="Birren B."/>
        </authorList>
    </citation>
    <scope>NUCLEOTIDE SEQUENCE [LARGE SCALE GENOMIC DNA]</scope>
    <source>
        <strain evidence="2 3">CL07T12C05</strain>
    </source>
</reference>
<evidence type="ECO:0000313" key="3">
    <source>
        <dbReference type="Proteomes" id="UP000003879"/>
    </source>
</evidence>